<organism evidence="13 14">
    <name type="scientific">Pseudaquabacterium rugosum</name>
    <dbReference type="NCBI Taxonomy" id="2984194"/>
    <lineage>
        <taxon>Bacteria</taxon>
        <taxon>Pseudomonadati</taxon>
        <taxon>Pseudomonadota</taxon>
        <taxon>Betaproteobacteria</taxon>
        <taxon>Burkholderiales</taxon>
        <taxon>Sphaerotilaceae</taxon>
        <taxon>Pseudaquabacterium</taxon>
    </lineage>
</organism>
<reference evidence="13 14" key="1">
    <citation type="submission" date="2024-04" db="EMBL/GenBank/DDBJ databases">
        <title>Novel species of the genus Ideonella isolated from streams.</title>
        <authorList>
            <person name="Lu H."/>
        </authorList>
    </citation>
    <scope>NUCLEOTIDE SEQUENCE [LARGE SCALE GENOMIC DNA]</scope>
    <source>
        <strain evidence="13 14">BYS139W</strain>
    </source>
</reference>
<dbReference type="Gene3D" id="2.40.160.50">
    <property type="entry name" value="membrane protein fhac: a member of the omp85/tpsb transporter family"/>
    <property type="match status" value="1"/>
</dbReference>
<accession>A0ABU9B839</accession>
<keyword evidence="5" id="KW-0812">Transmembrane</keyword>
<dbReference type="EMBL" id="JBBUTF010000005">
    <property type="protein sequence ID" value="MEK8025743.1"/>
    <property type="molecule type" value="Genomic_DNA"/>
</dbReference>
<dbReference type="InterPro" id="IPR039910">
    <property type="entry name" value="D15-like"/>
</dbReference>
<evidence type="ECO:0000313" key="14">
    <source>
        <dbReference type="Proteomes" id="UP001368500"/>
    </source>
</evidence>
<dbReference type="InterPro" id="IPR035243">
    <property type="entry name" value="TamA_POTRA_Dom_1"/>
</dbReference>
<dbReference type="Gene3D" id="3.10.20.310">
    <property type="entry name" value="membrane protein fhac"/>
    <property type="match status" value="2"/>
</dbReference>
<keyword evidence="6" id="KW-0732">Signal</keyword>
<dbReference type="RefSeq" id="WP_341373517.1">
    <property type="nucleotide sequence ID" value="NZ_JBBUTF010000005.1"/>
</dbReference>
<comment type="caution">
    <text evidence="13">The sequence shown here is derived from an EMBL/GenBank/DDBJ whole genome shotgun (WGS) entry which is preliminary data.</text>
</comment>
<protein>
    <recommendedName>
        <fullName evidence="3">Translocation and assembly module subunit TamA</fullName>
    </recommendedName>
    <alternativeName>
        <fullName evidence="9">Autotransporter assembly factor TamA</fullName>
    </alternativeName>
</protein>
<keyword evidence="4" id="KW-1134">Transmembrane beta strand</keyword>
<comment type="subcellular location">
    <subcellularLocation>
        <location evidence="1">Cell outer membrane</location>
    </subcellularLocation>
</comment>
<comment type="subunit">
    <text evidence="10">Interacts with TamB to form the translocation and assembly module (TAM).</text>
</comment>
<dbReference type="Pfam" id="PF01103">
    <property type="entry name" value="Omp85"/>
    <property type="match status" value="1"/>
</dbReference>
<evidence type="ECO:0000256" key="2">
    <source>
        <dbReference type="ARBA" id="ARBA00010248"/>
    </source>
</evidence>
<comment type="similarity">
    <text evidence="2">Belongs to the TamA family.</text>
</comment>
<evidence type="ECO:0000256" key="3">
    <source>
        <dbReference type="ARBA" id="ARBA00015419"/>
    </source>
</evidence>
<evidence type="ECO:0000256" key="1">
    <source>
        <dbReference type="ARBA" id="ARBA00004442"/>
    </source>
</evidence>
<dbReference type="InterPro" id="IPR000184">
    <property type="entry name" value="Bac_surfAg_D15"/>
</dbReference>
<feature type="domain" description="TamA POTRA" evidence="12">
    <location>
        <begin position="88"/>
        <end position="146"/>
    </location>
</feature>
<keyword evidence="14" id="KW-1185">Reference proteome</keyword>
<evidence type="ECO:0000256" key="7">
    <source>
        <dbReference type="ARBA" id="ARBA00023136"/>
    </source>
</evidence>
<gene>
    <name evidence="13" type="ORF">AACH11_07205</name>
</gene>
<name>A0ABU9B839_9BURK</name>
<evidence type="ECO:0000256" key="9">
    <source>
        <dbReference type="ARBA" id="ARBA00033063"/>
    </source>
</evidence>
<keyword evidence="7" id="KW-0472">Membrane</keyword>
<evidence type="ECO:0000256" key="6">
    <source>
        <dbReference type="ARBA" id="ARBA00022729"/>
    </source>
</evidence>
<evidence type="ECO:0000256" key="8">
    <source>
        <dbReference type="ARBA" id="ARBA00023237"/>
    </source>
</evidence>
<keyword evidence="8" id="KW-0998">Cell outer membrane</keyword>
<evidence type="ECO:0000259" key="12">
    <source>
        <dbReference type="Pfam" id="PF17243"/>
    </source>
</evidence>
<sequence length="632" mass="68284">MDAACAHRRPDGPATPPALAGLALILSLALGGCAAWPGRPAATAATGAQDSAASDASQGPAALAVELVVDAPDEAARTLLARHLDLARLQRLRADELPDDNEWSRLIGAAPDQARELLQTEGYFDAEVRVRRETGVPPRVRVTVEPGARTRIAAFDLDWSGALASAIARGDPQALAVRDALQAQARALIGEPLVNARWATAKQLLLARLRAEGYASTRIEDSLADVDTTAHEARLSVRLDSGPLYLAGALRIQGLQAHDEETVRHLAGFGPGAALTEARLLDYQERLQKAGLFDRATVSFEPDPARADDTPVLVSVGESALRQLTLGLGYSSGSGARTSAELTHRRPFGWAVTAYNKLQWGVDSQAWSGDFYTHPGEDFYRELIGVQIARERSDSDVVLSQRLRLGRTQDTQRWERLYFLEWLRSRQSDALSVETATAVSGNYHLVWRELDSVLLPTRGIALSLQGGAGLAFSRDGGNGPFTRLYARAIGYLPLGASWYGQARLEAGEVIKRGDVVVPDALGFRAGGDESVRGYGYRELAPTDSDGTIHSGMQLLTASLELARPVSARLPSVWGAVFVDAGRAVDSWSRYTPAVGWGVGVRWRSPLGPLRVDWAYAEELRRARLHLSLGITY</sequence>
<evidence type="ECO:0000256" key="5">
    <source>
        <dbReference type="ARBA" id="ARBA00022692"/>
    </source>
</evidence>
<dbReference type="PANTHER" id="PTHR12815">
    <property type="entry name" value="SORTING AND ASSEMBLY MACHINERY SAMM50 PROTEIN FAMILY MEMBER"/>
    <property type="match status" value="1"/>
</dbReference>
<dbReference type="Proteomes" id="UP001368500">
    <property type="component" value="Unassembled WGS sequence"/>
</dbReference>
<evidence type="ECO:0000313" key="13">
    <source>
        <dbReference type="EMBL" id="MEK8025743.1"/>
    </source>
</evidence>
<evidence type="ECO:0000256" key="10">
    <source>
        <dbReference type="ARBA" id="ARBA00093548"/>
    </source>
</evidence>
<evidence type="ECO:0000259" key="11">
    <source>
        <dbReference type="Pfam" id="PF01103"/>
    </source>
</evidence>
<dbReference type="Pfam" id="PF17243">
    <property type="entry name" value="POTRA_TamA_1"/>
    <property type="match status" value="1"/>
</dbReference>
<evidence type="ECO:0000256" key="4">
    <source>
        <dbReference type="ARBA" id="ARBA00022452"/>
    </source>
</evidence>
<feature type="domain" description="Bacterial surface antigen (D15)" evidence="11">
    <location>
        <begin position="429"/>
        <end position="631"/>
    </location>
</feature>
<proteinExistence type="inferred from homology"/>
<dbReference type="PANTHER" id="PTHR12815:SF47">
    <property type="entry name" value="TRANSLOCATION AND ASSEMBLY MODULE SUBUNIT TAMA"/>
    <property type="match status" value="1"/>
</dbReference>